<evidence type="ECO:0000256" key="7">
    <source>
        <dbReference type="ARBA" id="ARBA00022741"/>
    </source>
</evidence>
<keyword evidence="21" id="KW-1185">Reference proteome</keyword>
<feature type="domain" description="Protein kinase" evidence="18">
    <location>
        <begin position="481"/>
        <end position="744"/>
    </location>
</feature>
<dbReference type="GO" id="GO:0061630">
    <property type="term" value="F:ubiquitin protein ligase activity"/>
    <property type="evidence" value="ECO:0007669"/>
    <property type="project" value="UniProtKB-EC"/>
</dbReference>
<dbReference type="PANTHER" id="PTHR45647:SF146">
    <property type="entry name" value="U-BOX DOMAIN-CONTAINING PROTEIN 35-LIKE"/>
    <property type="match status" value="1"/>
</dbReference>
<keyword evidence="13 16" id="KW-0175">Coiled coil</keyword>
<feature type="domain" description="PPM-type phosphatase" evidence="19">
    <location>
        <begin position="911"/>
        <end position="1221"/>
    </location>
</feature>
<dbReference type="Gene3D" id="1.10.510.10">
    <property type="entry name" value="Transferase(Phosphotransferase) domain 1"/>
    <property type="match status" value="1"/>
</dbReference>
<dbReference type="GO" id="GO:0046872">
    <property type="term" value="F:metal ion binding"/>
    <property type="evidence" value="ECO:0007669"/>
    <property type="project" value="UniProtKB-KW"/>
</dbReference>
<dbReference type="InterPro" id="IPR001932">
    <property type="entry name" value="PPM-type_phosphatase-like_dom"/>
</dbReference>
<comment type="cofactor">
    <cofactor evidence="2">
        <name>Mn(2+)</name>
        <dbReference type="ChEBI" id="CHEBI:29035"/>
    </cofactor>
</comment>
<reference evidence="20 21" key="1">
    <citation type="submission" date="2019-09" db="EMBL/GenBank/DDBJ databases">
        <authorList>
            <person name="Ou C."/>
        </authorList>
    </citation>
    <scope>NUCLEOTIDE SEQUENCE [LARGE SCALE GENOMIC DNA]</scope>
    <source>
        <strain evidence="20">S2</strain>
        <tissue evidence="20">Leaf</tissue>
    </source>
</reference>
<evidence type="ECO:0000256" key="12">
    <source>
        <dbReference type="ARBA" id="ARBA00022912"/>
    </source>
</evidence>
<evidence type="ECO:0000256" key="6">
    <source>
        <dbReference type="ARBA" id="ARBA00022723"/>
    </source>
</evidence>
<dbReference type="InterPro" id="IPR000719">
    <property type="entry name" value="Prot_kinase_dom"/>
</dbReference>
<dbReference type="Gene3D" id="3.60.40.10">
    <property type="entry name" value="PPM-type phosphatase domain"/>
    <property type="match status" value="1"/>
</dbReference>
<name>A0A5N5GDM2_9ROSA</name>
<comment type="caution">
    <text evidence="20">The sequence shown here is derived from an EMBL/GenBank/DDBJ whole genome shotgun (WGS) entry which is preliminary data.</text>
</comment>
<evidence type="ECO:0000256" key="10">
    <source>
        <dbReference type="ARBA" id="ARBA00022840"/>
    </source>
</evidence>
<feature type="region of interest" description="Disordered" evidence="17">
    <location>
        <begin position="206"/>
        <end position="281"/>
    </location>
</feature>
<evidence type="ECO:0000256" key="16">
    <source>
        <dbReference type="SAM" id="Coils"/>
    </source>
</evidence>
<dbReference type="GO" id="GO:0005524">
    <property type="term" value="F:ATP binding"/>
    <property type="evidence" value="ECO:0007669"/>
    <property type="project" value="UniProtKB-KW"/>
</dbReference>
<feature type="coiled-coil region" evidence="16">
    <location>
        <begin position="408"/>
        <end position="454"/>
    </location>
</feature>
<keyword evidence="9 15" id="KW-0378">Hydrolase</keyword>
<keyword evidence="7" id="KW-0547">Nucleotide-binding</keyword>
<dbReference type="GO" id="GO:0004672">
    <property type="term" value="F:protein kinase activity"/>
    <property type="evidence" value="ECO:0007669"/>
    <property type="project" value="InterPro"/>
</dbReference>
<reference evidence="20 21" key="3">
    <citation type="submission" date="2019-11" db="EMBL/GenBank/DDBJ databases">
        <title>A de novo genome assembly of a pear dwarfing rootstock.</title>
        <authorList>
            <person name="Wang F."/>
            <person name="Wang J."/>
            <person name="Li S."/>
            <person name="Zhang Y."/>
            <person name="Fang M."/>
            <person name="Ma L."/>
            <person name="Zhao Y."/>
            <person name="Jiang S."/>
        </authorList>
    </citation>
    <scope>NUCLEOTIDE SEQUENCE [LARGE SCALE GENOMIC DNA]</scope>
    <source>
        <strain evidence="20">S2</strain>
        <tissue evidence="20">Leaf</tissue>
    </source>
</reference>
<dbReference type="FunFam" id="1.10.510.10:FF:000498">
    <property type="entry name" value="U-box domain-containing protein 51"/>
    <property type="match status" value="1"/>
</dbReference>
<comment type="cofactor">
    <cofactor evidence="3">
        <name>Mg(2+)</name>
        <dbReference type="ChEBI" id="CHEBI:18420"/>
    </cofactor>
</comment>
<dbReference type="SUPFAM" id="SSF52402">
    <property type="entry name" value="Adenine nucleotide alpha hydrolases-like"/>
    <property type="match status" value="1"/>
</dbReference>
<evidence type="ECO:0000256" key="2">
    <source>
        <dbReference type="ARBA" id="ARBA00001936"/>
    </source>
</evidence>
<proteinExistence type="inferred from homology"/>
<evidence type="ECO:0000256" key="17">
    <source>
        <dbReference type="SAM" id="MobiDB-lite"/>
    </source>
</evidence>
<dbReference type="PROSITE" id="PS01032">
    <property type="entry name" value="PPM_1"/>
    <property type="match status" value="1"/>
</dbReference>
<dbReference type="CDD" id="cd00143">
    <property type="entry name" value="PP2Cc"/>
    <property type="match status" value="1"/>
</dbReference>
<dbReference type="InterPro" id="IPR014729">
    <property type="entry name" value="Rossmann-like_a/b/a_fold"/>
</dbReference>
<evidence type="ECO:0000256" key="8">
    <source>
        <dbReference type="ARBA" id="ARBA00022786"/>
    </source>
</evidence>
<dbReference type="AlphaFoldDB" id="A0A5N5GDM2"/>
<reference evidence="21" key="2">
    <citation type="submission" date="2019-10" db="EMBL/GenBank/DDBJ databases">
        <title>A de novo genome assembly of a pear dwarfing rootstock.</title>
        <authorList>
            <person name="Wang F."/>
            <person name="Wang J."/>
            <person name="Li S."/>
            <person name="Zhang Y."/>
            <person name="Fang M."/>
            <person name="Ma L."/>
            <person name="Zhao Y."/>
            <person name="Jiang S."/>
        </authorList>
    </citation>
    <scope>NUCLEOTIDE SEQUENCE [LARGE SCALE GENOMIC DNA]</scope>
</reference>
<comment type="similarity">
    <text evidence="15">Belongs to the PP2C family.</text>
</comment>
<protein>
    <submittedName>
        <fullName evidence="20">U-box domain-containing protein 35-like</fullName>
    </submittedName>
</protein>
<dbReference type="Gene3D" id="3.30.200.20">
    <property type="entry name" value="Phosphorylase Kinase, domain 1"/>
    <property type="match status" value="1"/>
</dbReference>
<feature type="compositionally biased region" description="Polar residues" evidence="17">
    <location>
        <begin position="206"/>
        <end position="241"/>
    </location>
</feature>
<evidence type="ECO:0000256" key="4">
    <source>
        <dbReference type="ARBA" id="ARBA00004906"/>
    </source>
</evidence>
<accession>A0A5N5GDM2</accession>
<dbReference type="InterPro" id="IPR036457">
    <property type="entry name" value="PPM-type-like_dom_sf"/>
</dbReference>
<evidence type="ECO:0000256" key="11">
    <source>
        <dbReference type="ARBA" id="ARBA00022842"/>
    </source>
</evidence>
<dbReference type="Pfam" id="PF00582">
    <property type="entry name" value="Usp"/>
    <property type="match status" value="1"/>
</dbReference>
<dbReference type="CDD" id="cd01989">
    <property type="entry name" value="USP_STK_Ubox_N"/>
    <property type="match status" value="1"/>
</dbReference>
<keyword evidence="5" id="KW-0808">Transferase</keyword>
<dbReference type="GO" id="GO:0004721">
    <property type="term" value="F:phosphoprotein phosphatase activity"/>
    <property type="evidence" value="ECO:0007669"/>
    <property type="project" value="UniProtKB-KW"/>
</dbReference>
<dbReference type="InterPro" id="IPR051348">
    <property type="entry name" value="U-box_ubiquitin_ligases"/>
</dbReference>
<dbReference type="InterPro" id="IPR008271">
    <property type="entry name" value="Ser/Thr_kinase_AS"/>
</dbReference>
<keyword evidence="14" id="KW-0464">Manganese</keyword>
<sequence length="1250" mass="138764">MSPVAFTMLFIQTENLLAEKENKNLKVVERFRIEREFVQGSLYKLIKRELLITVMSRIVRGHGGKRKESVAVAIDKDKGSEHAIKWAVDHLLTRGQPLTLLHVNQTGSDPQQTQGLFLSFRSLCSKKNIKCNEVVIKDTDIPNAIIDYVTANTVEILVLGAPSKSGLFRFKLTDVPSTVSKGAPDFCSVYVIGKGKVSYMRCATSAPQKSAQRNQVQRQPSPNSEARSSALNRMQNYSARNQPDGDIQIKSPFARGRPSMDKSYELSPETDISFVSSGRPSIDRMSPRCDFGVESGMNSRLSIGSDGDNRSSTSSYSRHKFLDMGSLQYEMSSCSTDGGKSWSSSQNMDDVEAEMRRLKLELKQTMEMYSTACKEALTAKDKEKEINRWKLEDEQRLEVARHAEEAALALVEREKAKCKAAIEAAKAAQRIAELEAQKRKVAEMKAHKESEEKNKALQARSYDPRYRKYTIEEIESATNDFSQARKIGEGGYGPVYRGELDHTRVAIKVLRPDAAQGQSQFKQEVEVLSSIRHPNMVLLLGACPEYGCLVYEYMSNGSLEDRLFCRGNTPVIPWQIRFRIAAEIGTGLLFFHQAKPEPLVHRDLKPGNILLDHNYVSKISDVGLARLVPPSVANSVTQYHMTSTAGTFCYIDPEYQQTGMLGTKSDIYSLGVMLLQLITAKPPMGLTHHVERAIETGTFAEMLDPAVPDWPVEEALKFAKLCLQCAEMRRKDRPDLGKVVLPELNRLKALADESFNCVMFGAGGVFSPRQRSNPSMQFCGLVDDSLTVQPLGFGCADKELRSVGFGTSVGHGQDSGSGVLLDEVEEIWTDRQRFLVNSYKEVMGYTCLIQGSGKARSFGDMMVLENLSVDQWKKDRYFKTYVRAGLLEMGIYLSAPKTDKVSEDGENDRLRYGSSSMQGWRSTMEDAHAAYPDFDGSTSFFGVYDGHGGKAVANFCAKYLHQQVLKDEAYLAGDLGSSLQKAFLRMDEMMRGQRGWRELAILGDKIDKVSGLIEGFIFSPKSVEAKSSAFNDHVDQWSSEEGPHSDFDGPNSGSTACVAIIRNKQLLVANAGDSRCVISRKGEAHNLSKDHKPDIENEKERILKAGGFIQVGRVNGSLNLARAIGDAEFKQNKQLPVEKQIVTANPDINSVELCDDDEFLVIACDGIWDCMSSQQLVDYVREQLKHESKLSVVCERVFERCLAPSSGGEGCDNMTMILVQFNKPVASAASVGNQPVVSNLPSEKEKTAAN</sequence>
<dbReference type="InterPro" id="IPR006016">
    <property type="entry name" value="UspA"/>
</dbReference>
<keyword evidence="10" id="KW-0067">ATP-binding</keyword>
<keyword evidence="12 15" id="KW-0904">Protein phosphatase</keyword>
<dbReference type="SMART" id="SM00220">
    <property type="entry name" value="S_TKc"/>
    <property type="match status" value="1"/>
</dbReference>
<evidence type="ECO:0000313" key="20">
    <source>
        <dbReference type="EMBL" id="KAB2611562.1"/>
    </source>
</evidence>
<keyword evidence="8" id="KW-0833">Ubl conjugation pathway</keyword>
<dbReference type="Gene3D" id="3.40.50.620">
    <property type="entry name" value="HUPs"/>
    <property type="match status" value="1"/>
</dbReference>
<dbReference type="PANTHER" id="PTHR45647">
    <property type="entry name" value="OS02G0152300 PROTEIN"/>
    <property type="match status" value="1"/>
</dbReference>
<dbReference type="Pfam" id="PF00069">
    <property type="entry name" value="Pkinase"/>
    <property type="match status" value="1"/>
</dbReference>
<evidence type="ECO:0000313" key="21">
    <source>
        <dbReference type="Proteomes" id="UP000327157"/>
    </source>
</evidence>
<dbReference type="FunFam" id="3.30.200.20:FF:000162">
    <property type="entry name" value="Adenine nucleotide alpha hydrolase-like domain kinase"/>
    <property type="match status" value="1"/>
</dbReference>
<dbReference type="SUPFAM" id="SSF56112">
    <property type="entry name" value="Protein kinase-like (PK-like)"/>
    <property type="match status" value="1"/>
</dbReference>
<dbReference type="PROSITE" id="PS51746">
    <property type="entry name" value="PPM_2"/>
    <property type="match status" value="1"/>
</dbReference>
<evidence type="ECO:0000256" key="14">
    <source>
        <dbReference type="ARBA" id="ARBA00023211"/>
    </source>
</evidence>
<dbReference type="InterPro" id="IPR000222">
    <property type="entry name" value="PP2C_BS"/>
</dbReference>
<dbReference type="OrthoDB" id="4062651at2759"/>
<evidence type="ECO:0000256" key="3">
    <source>
        <dbReference type="ARBA" id="ARBA00001946"/>
    </source>
</evidence>
<comment type="pathway">
    <text evidence="4">Protein modification; protein ubiquitination.</text>
</comment>
<keyword evidence="11" id="KW-0460">Magnesium</keyword>
<dbReference type="EMBL" id="SMOL01000487">
    <property type="protein sequence ID" value="KAB2611562.1"/>
    <property type="molecule type" value="Genomic_DNA"/>
</dbReference>
<evidence type="ECO:0000259" key="18">
    <source>
        <dbReference type="PROSITE" id="PS50011"/>
    </source>
</evidence>
<evidence type="ECO:0000259" key="19">
    <source>
        <dbReference type="PROSITE" id="PS51746"/>
    </source>
</evidence>
<dbReference type="PROSITE" id="PS50011">
    <property type="entry name" value="PROTEIN_KINASE_DOM"/>
    <property type="match status" value="1"/>
</dbReference>
<dbReference type="PROSITE" id="PS00108">
    <property type="entry name" value="PROTEIN_KINASE_ST"/>
    <property type="match status" value="1"/>
</dbReference>
<evidence type="ECO:0000256" key="13">
    <source>
        <dbReference type="ARBA" id="ARBA00023054"/>
    </source>
</evidence>
<evidence type="ECO:0000256" key="5">
    <source>
        <dbReference type="ARBA" id="ARBA00022679"/>
    </source>
</evidence>
<evidence type="ECO:0000256" key="1">
    <source>
        <dbReference type="ARBA" id="ARBA00000900"/>
    </source>
</evidence>
<dbReference type="Pfam" id="PF00481">
    <property type="entry name" value="PP2C"/>
    <property type="match status" value="2"/>
</dbReference>
<keyword evidence="6" id="KW-0479">Metal-binding</keyword>
<dbReference type="Proteomes" id="UP000327157">
    <property type="component" value="Chromosome 17"/>
</dbReference>
<comment type="catalytic activity">
    <reaction evidence="1">
        <text>S-ubiquitinyl-[E2 ubiquitin-conjugating enzyme]-L-cysteine + [acceptor protein]-L-lysine = [E2 ubiquitin-conjugating enzyme]-L-cysteine + N(6)-ubiquitinyl-[acceptor protein]-L-lysine.</text>
        <dbReference type="EC" id="2.3.2.27"/>
    </reaction>
</comment>
<evidence type="ECO:0000256" key="15">
    <source>
        <dbReference type="RuleBase" id="RU003465"/>
    </source>
</evidence>
<organism evidence="20 21">
    <name type="scientific">Pyrus ussuriensis x Pyrus communis</name>
    <dbReference type="NCBI Taxonomy" id="2448454"/>
    <lineage>
        <taxon>Eukaryota</taxon>
        <taxon>Viridiplantae</taxon>
        <taxon>Streptophyta</taxon>
        <taxon>Embryophyta</taxon>
        <taxon>Tracheophyta</taxon>
        <taxon>Spermatophyta</taxon>
        <taxon>Magnoliopsida</taxon>
        <taxon>eudicotyledons</taxon>
        <taxon>Gunneridae</taxon>
        <taxon>Pentapetalae</taxon>
        <taxon>rosids</taxon>
        <taxon>fabids</taxon>
        <taxon>Rosales</taxon>
        <taxon>Rosaceae</taxon>
        <taxon>Amygdaloideae</taxon>
        <taxon>Maleae</taxon>
        <taxon>Pyrus</taxon>
    </lineage>
</organism>
<dbReference type="InterPro" id="IPR011009">
    <property type="entry name" value="Kinase-like_dom_sf"/>
</dbReference>
<dbReference type="SMART" id="SM00332">
    <property type="entry name" value="PP2Cc"/>
    <property type="match status" value="1"/>
</dbReference>
<evidence type="ECO:0000256" key="9">
    <source>
        <dbReference type="ARBA" id="ARBA00022801"/>
    </source>
</evidence>
<gene>
    <name evidence="20" type="ORF">D8674_019594</name>
</gene>
<dbReference type="SUPFAM" id="SSF81606">
    <property type="entry name" value="PP2C-like"/>
    <property type="match status" value="1"/>
</dbReference>